<evidence type="ECO:0000259" key="7">
    <source>
        <dbReference type="Pfam" id="PF00155"/>
    </source>
</evidence>
<evidence type="ECO:0000256" key="5">
    <source>
        <dbReference type="ARBA" id="ARBA00022898"/>
    </source>
</evidence>
<organism evidence="8 9">
    <name type="scientific">Gottschalkia purinilytica</name>
    <name type="common">Clostridium purinilyticum</name>
    <dbReference type="NCBI Taxonomy" id="1503"/>
    <lineage>
        <taxon>Bacteria</taxon>
        <taxon>Bacillati</taxon>
        <taxon>Bacillota</taxon>
        <taxon>Tissierellia</taxon>
        <taxon>Tissierellales</taxon>
        <taxon>Gottschalkiaceae</taxon>
        <taxon>Gottschalkia</taxon>
    </lineage>
</organism>
<name>A0A0L0WDL8_GOTPU</name>
<dbReference type="CDD" id="cd00609">
    <property type="entry name" value="AAT_like"/>
    <property type="match status" value="1"/>
</dbReference>
<dbReference type="PRINTS" id="PR00753">
    <property type="entry name" value="ACCSYNTHASE"/>
</dbReference>
<dbReference type="Pfam" id="PF00155">
    <property type="entry name" value="Aminotran_1_2"/>
    <property type="match status" value="1"/>
</dbReference>
<keyword evidence="5" id="KW-0663">Pyridoxal phosphate</keyword>
<reference evidence="9" key="1">
    <citation type="submission" date="2015-07" db="EMBL/GenBank/DDBJ databases">
        <title>Draft genome sequence of the purine-degrading Gottschalkia purinilyticum DSM 1384 (formerly Clostridium purinilyticum).</title>
        <authorList>
            <person name="Poehlein A."/>
            <person name="Schiel-Bengelsdorf B."/>
            <person name="Bengelsdorf F.R."/>
            <person name="Daniel R."/>
            <person name="Duerre P."/>
        </authorList>
    </citation>
    <scope>NUCLEOTIDE SEQUENCE [LARGE SCALE GENOMIC DNA]</scope>
    <source>
        <strain evidence="9">DSM 1384</strain>
    </source>
</reference>
<evidence type="ECO:0000256" key="2">
    <source>
        <dbReference type="ARBA" id="ARBA00007441"/>
    </source>
</evidence>
<dbReference type="PATRIC" id="fig|1503.3.peg.1520"/>
<dbReference type="PROSITE" id="PS00105">
    <property type="entry name" value="AA_TRANSFER_CLASS_1"/>
    <property type="match status" value="1"/>
</dbReference>
<feature type="domain" description="Aminotransferase class I/classII large" evidence="7">
    <location>
        <begin position="22"/>
        <end position="378"/>
    </location>
</feature>
<comment type="similarity">
    <text evidence="2 6">Belongs to the class-I pyridoxal-phosphate-dependent aminotransferase family.</text>
</comment>
<keyword evidence="9" id="KW-1185">Reference proteome</keyword>
<dbReference type="InterPro" id="IPR004838">
    <property type="entry name" value="NHTrfase_class1_PyrdxlP-BS"/>
</dbReference>
<evidence type="ECO:0000256" key="4">
    <source>
        <dbReference type="ARBA" id="ARBA00022679"/>
    </source>
</evidence>
<dbReference type="AlphaFoldDB" id="A0A0L0WDL8"/>
<proteinExistence type="inferred from homology"/>
<dbReference type="InterPro" id="IPR015421">
    <property type="entry name" value="PyrdxlP-dep_Trfase_major"/>
</dbReference>
<keyword evidence="4 6" id="KW-0808">Transferase</keyword>
<dbReference type="InterPro" id="IPR004839">
    <property type="entry name" value="Aminotransferase_I/II_large"/>
</dbReference>
<dbReference type="EC" id="2.6.1.-" evidence="6"/>
<dbReference type="InterPro" id="IPR015422">
    <property type="entry name" value="PyrdxlP-dep_Trfase_small"/>
</dbReference>
<dbReference type="Gene3D" id="3.40.640.10">
    <property type="entry name" value="Type I PLP-dependent aspartate aminotransferase-like (Major domain)"/>
    <property type="match status" value="1"/>
</dbReference>
<dbReference type="SUPFAM" id="SSF53383">
    <property type="entry name" value="PLP-dependent transferases"/>
    <property type="match status" value="1"/>
</dbReference>
<dbReference type="STRING" id="1503.CLPU_2c00230"/>
<dbReference type="PANTHER" id="PTHR46383:SF1">
    <property type="entry name" value="ASPARTATE AMINOTRANSFERASE"/>
    <property type="match status" value="1"/>
</dbReference>
<dbReference type="InterPro" id="IPR050596">
    <property type="entry name" value="AspAT/PAT-like"/>
</dbReference>
<dbReference type="InterPro" id="IPR015424">
    <property type="entry name" value="PyrdxlP-dep_Trfase"/>
</dbReference>
<sequence length="388" mass="43002">MIPSMTIGITDKLEELKRNGIDIIKFNIGEPDFNTPENISNAAKKALDEGFTRYTVVSGILELREAIVKKLKEDNNLDYEVNNIVVSSGAKQALMNTILAICEEDDEVIIPTPCWVSYIEMIKLSGSKPVLVSVDEKNGFKLNIDKIREAITDKTKAILINTPNNPTGAVYSKEDLRELGKLAVENDFYIISDEIYEKLVYDGERHVSIASLSSEIKEKTITINGFSKAYAMTGWRLGYAVGPKDIIKGMNDIQGHMTSGPNSIAQKAGVEALTGPQESISIMIEEYGKRRKYLIEKLQGINGITCPDVKGAFYVMPDVSSFYGKEYDGKVIKDSIDLSEFLLEKAHIAVVPGIAFEAPNSIRISYSNSLENIKEGIGRMEKALELLR</sequence>
<gene>
    <name evidence="8" type="primary">patA</name>
    <name evidence="8" type="ORF">CLPU_2c00230</name>
</gene>
<dbReference type="Proteomes" id="UP000037267">
    <property type="component" value="Unassembled WGS sequence"/>
</dbReference>
<evidence type="ECO:0000313" key="9">
    <source>
        <dbReference type="Proteomes" id="UP000037267"/>
    </source>
</evidence>
<dbReference type="Gene3D" id="3.90.1150.10">
    <property type="entry name" value="Aspartate Aminotransferase, domain 1"/>
    <property type="match status" value="1"/>
</dbReference>
<accession>A0A0L0WDL8</accession>
<keyword evidence="3 6" id="KW-0032">Aminotransferase</keyword>
<evidence type="ECO:0000313" key="8">
    <source>
        <dbReference type="EMBL" id="KNF09572.1"/>
    </source>
</evidence>
<dbReference type="GO" id="GO:0030170">
    <property type="term" value="F:pyridoxal phosphate binding"/>
    <property type="evidence" value="ECO:0007669"/>
    <property type="project" value="InterPro"/>
</dbReference>
<dbReference type="EMBL" id="LGSS01000002">
    <property type="protein sequence ID" value="KNF09572.1"/>
    <property type="molecule type" value="Genomic_DNA"/>
</dbReference>
<comment type="cofactor">
    <cofactor evidence="1 6">
        <name>pyridoxal 5'-phosphate</name>
        <dbReference type="ChEBI" id="CHEBI:597326"/>
    </cofactor>
</comment>
<evidence type="ECO:0000256" key="1">
    <source>
        <dbReference type="ARBA" id="ARBA00001933"/>
    </source>
</evidence>
<protein>
    <recommendedName>
        <fullName evidence="6">Aminotransferase</fullName>
        <ecNumber evidence="6">2.6.1.-</ecNumber>
    </recommendedName>
</protein>
<dbReference type="GO" id="GO:0006520">
    <property type="term" value="P:amino acid metabolic process"/>
    <property type="evidence" value="ECO:0007669"/>
    <property type="project" value="InterPro"/>
</dbReference>
<comment type="caution">
    <text evidence="8">The sequence shown here is derived from an EMBL/GenBank/DDBJ whole genome shotgun (WGS) entry which is preliminary data.</text>
</comment>
<dbReference type="FunFam" id="3.40.640.10:FF:000033">
    <property type="entry name" value="Aspartate aminotransferase"/>
    <property type="match status" value="1"/>
</dbReference>
<evidence type="ECO:0000256" key="6">
    <source>
        <dbReference type="RuleBase" id="RU000481"/>
    </source>
</evidence>
<dbReference type="PANTHER" id="PTHR46383">
    <property type="entry name" value="ASPARTATE AMINOTRANSFERASE"/>
    <property type="match status" value="1"/>
</dbReference>
<dbReference type="GO" id="GO:0008483">
    <property type="term" value="F:transaminase activity"/>
    <property type="evidence" value="ECO:0007669"/>
    <property type="project" value="UniProtKB-KW"/>
</dbReference>
<evidence type="ECO:0000256" key="3">
    <source>
        <dbReference type="ARBA" id="ARBA00022576"/>
    </source>
</evidence>